<evidence type="ECO:0000256" key="3">
    <source>
        <dbReference type="ARBA" id="ARBA00022842"/>
    </source>
</evidence>
<reference evidence="5 6" key="1">
    <citation type="journal article" date="2017" name="Environ. Microbiol.">
        <title>Decay of the glycolytic pathway and adaptation to intranuclear parasitism within Enterocytozoonidae microsporidia.</title>
        <authorList>
            <person name="Wiredu Boakye D."/>
            <person name="Jaroenlak P."/>
            <person name="Prachumwat A."/>
            <person name="Williams T.A."/>
            <person name="Bateman K.S."/>
            <person name="Itsathitphaisarn O."/>
            <person name="Sritunyalucksana K."/>
            <person name="Paszkiewicz K.H."/>
            <person name="Moore K.A."/>
            <person name="Stentiford G.D."/>
            <person name="Williams B.A."/>
        </authorList>
    </citation>
    <scope>NUCLEOTIDE SEQUENCE [LARGE SCALE GENOMIC DNA]</scope>
    <source>
        <strain evidence="5 6">GB1</strain>
    </source>
</reference>
<dbReference type="SMART" id="SM00484">
    <property type="entry name" value="XPGI"/>
    <property type="match status" value="1"/>
</dbReference>
<sequence length="485" mass="56366">MPIRALKDFPIICEWPLPALKESSIAIDGFWFIRKYFEAIKRDELIGDLEGYVHKNMRHLLELAQSSSVLWIWDGLNYKKEFTSQTDLCLMDIQTIYSHGQMKFGRSEAFLELLVIPINKLLEKHKIAFMRAPYSAVAQCVYFVKQNCVDYIFTKTDSFLFRDVNSVVVEFNFKTAMCCIFKRSEIEQALGLKRGFFRIFAIASGCDFCPTLPEIANNYSNEVLKEMLDQSDHNDDIRMFISPLKRKIEANEEYKKKINEAYLNCRWHPIMSLNGVVEPLDPMSPPSDIHKIFGRKIPNVFYEELFSCKISPAELKRLIYVTDKQSEETPIDQIVEYILSVFEFKSTYTFNTRDFIEVVKSAFNIRVESVKSVDKILGLVYMHLTKNKNTMFLSNTLTNCIASQRRFSNKNIGGCSKVVDLQEYAVTFTIRSYLSALSLMYVTVNTFGLNKEDLRDPEISEFTLNHCVKIDMPNETRDFLQKNKQ</sequence>
<dbReference type="VEuPathDB" id="MicrosporidiaDB:ECANGB1_2235"/>
<dbReference type="Pfam" id="PF00867">
    <property type="entry name" value="XPG_I"/>
    <property type="match status" value="1"/>
</dbReference>
<keyword evidence="6" id="KW-1185">Reference proteome</keyword>
<evidence type="ECO:0000256" key="2">
    <source>
        <dbReference type="ARBA" id="ARBA00022759"/>
    </source>
</evidence>
<proteinExistence type="predicted"/>
<dbReference type="GO" id="GO:0017108">
    <property type="term" value="F:5'-flap endonuclease activity"/>
    <property type="evidence" value="ECO:0007669"/>
    <property type="project" value="TreeGrafter"/>
</dbReference>
<accession>A0A1Y1S8Q8</accession>
<dbReference type="EMBL" id="LWDP01000008">
    <property type="protein sequence ID" value="ORD94839.1"/>
    <property type="molecule type" value="Genomic_DNA"/>
</dbReference>
<dbReference type="InterPro" id="IPR006084">
    <property type="entry name" value="XPG/Rad2"/>
</dbReference>
<dbReference type="Proteomes" id="UP000192639">
    <property type="component" value="Unassembled WGS sequence"/>
</dbReference>
<dbReference type="OrthoDB" id="17262at2759"/>
<protein>
    <recommendedName>
        <fullName evidence="4">XPG-I domain-containing protein</fullName>
    </recommendedName>
</protein>
<dbReference type="GO" id="GO:0006974">
    <property type="term" value="P:DNA damage response"/>
    <property type="evidence" value="ECO:0007669"/>
    <property type="project" value="UniProtKB-ARBA"/>
</dbReference>
<evidence type="ECO:0000313" key="6">
    <source>
        <dbReference type="Proteomes" id="UP000192639"/>
    </source>
</evidence>
<dbReference type="Gene3D" id="3.40.50.1010">
    <property type="entry name" value="5'-nuclease"/>
    <property type="match status" value="1"/>
</dbReference>
<evidence type="ECO:0000313" key="5">
    <source>
        <dbReference type="EMBL" id="ORD94839.1"/>
    </source>
</evidence>
<dbReference type="PANTHER" id="PTHR11081">
    <property type="entry name" value="FLAP ENDONUCLEASE FAMILY MEMBER"/>
    <property type="match status" value="1"/>
</dbReference>
<organism evidence="5 6">
    <name type="scientific">Enterospora canceri</name>
    <dbReference type="NCBI Taxonomy" id="1081671"/>
    <lineage>
        <taxon>Eukaryota</taxon>
        <taxon>Fungi</taxon>
        <taxon>Fungi incertae sedis</taxon>
        <taxon>Microsporidia</taxon>
        <taxon>Enterocytozoonidae</taxon>
        <taxon>Enterospora</taxon>
    </lineage>
</organism>
<dbReference type="SUPFAM" id="SSF88723">
    <property type="entry name" value="PIN domain-like"/>
    <property type="match status" value="1"/>
</dbReference>
<keyword evidence="1" id="KW-0479">Metal-binding</keyword>
<evidence type="ECO:0000259" key="4">
    <source>
        <dbReference type="SMART" id="SM00484"/>
    </source>
</evidence>
<keyword evidence="3" id="KW-0460">Magnesium</keyword>
<evidence type="ECO:0000256" key="1">
    <source>
        <dbReference type="ARBA" id="ARBA00022723"/>
    </source>
</evidence>
<dbReference type="GO" id="GO:0046872">
    <property type="term" value="F:metal ion binding"/>
    <property type="evidence" value="ECO:0007669"/>
    <property type="project" value="UniProtKB-KW"/>
</dbReference>
<keyword evidence="2" id="KW-0540">Nuclease</keyword>
<dbReference type="InterPro" id="IPR006086">
    <property type="entry name" value="XPG-I_dom"/>
</dbReference>
<comment type="caution">
    <text evidence="5">The sequence shown here is derived from an EMBL/GenBank/DDBJ whole genome shotgun (WGS) entry which is preliminary data.</text>
</comment>
<keyword evidence="2" id="KW-0378">Hydrolase</keyword>
<feature type="domain" description="XPG-I" evidence="4">
    <location>
        <begin position="123"/>
        <end position="192"/>
    </location>
</feature>
<keyword evidence="2" id="KW-0255">Endonuclease</keyword>
<name>A0A1Y1S8Q8_9MICR</name>
<dbReference type="AlphaFoldDB" id="A0A1Y1S8Q8"/>
<gene>
    <name evidence="5" type="ORF">ECANGB1_2235</name>
</gene>
<dbReference type="PANTHER" id="PTHR11081:SF9">
    <property type="entry name" value="FLAP ENDONUCLEASE 1"/>
    <property type="match status" value="1"/>
</dbReference>
<dbReference type="InterPro" id="IPR029060">
    <property type="entry name" value="PIN-like_dom_sf"/>
</dbReference>